<dbReference type="PANTHER" id="PTHR38037:SF2">
    <property type="entry name" value="ATP-DEPENDENT ZINC PROTEASE DOMAIN-CONTAINING PROTEIN-RELATED"/>
    <property type="match status" value="1"/>
</dbReference>
<dbReference type="AlphaFoldDB" id="A0A4U1BWP9"/>
<keyword evidence="2" id="KW-0732">Signal</keyword>
<dbReference type="EMBL" id="SWCJ01000002">
    <property type="protein sequence ID" value="TKB57619.1"/>
    <property type="molecule type" value="Genomic_DNA"/>
</dbReference>
<accession>A0A4U1BWP9</accession>
<sequence>MSLRHFVLASALISLSGCALTQQPQTPAPTQEPALSSLLAKQHQQAISAINSVGESAALTAERQQLQADKLDKLNEDVAALSRQVIVLSEAKDLPVIQCPEVEQSCPLHDKLVFGEVEKVTIEEVGFEFDTRVDTGAASSSLDAGNIILFERDGNQWARFEVMDRNQPDLGPRTVEAPVVRFVQIKKGTSGEPQRRPVIKVRLSIGDYHADTELNLNDRSHLEYPLLLGRKFIKDIAVVDVSQQYVQSATNGQNGAK</sequence>
<dbReference type="InterPro" id="IPR021109">
    <property type="entry name" value="Peptidase_aspartic_dom_sf"/>
</dbReference>
<name>A0A4U1BWP9_9GAMM</name>
<feature type="chain" id="PRO_5020422477" description="Retropepsin-like aspartic endopeptidase domain-containing protein" evidence="2">
    <location>
        <begin position="22"/>
        <end position="257"/>
    </location>
</feature>
<evidence type="ECO:0000256" key="1">
    <source>
        <dbReference type="SAM" id="Coils"/>
    </source>
</evidence>
<proteinExistence type="predicted"/>
<keyword evidence="1" id="KW-0175">Coiled coil</keyword>
<evidence type="ECO:0000256" key="2">
    <source>
        <dbReference type="SAM" id="SignalP"/>
    </source>
</evidence>
<dbReference type="Proteomes" id="UP000305675">
    <property type="component" value="Unassembled WGS sequence"/>
</dbReference>
<keyword evidence="5" id="KW-1185">Reference proteome</keyword>
<protein>
    <recommendedName>
        <fullName evidence="3">Retropepsin-like aspartic endopeptidase domain-containing protein</fullName>
    </recommendedName>
</protein>
<feature type="signal peptide" evidence="2">
    <location>
        <begin position="1"/>
        <end position="21"/>
    </location>
</feature>
<dbReference type="InterPro" id="IPR008503">
    <property type="entry name" value="Asp_endopeptidase"/>
</dbReference>
<organism evidence="4 5">
    <name type="scientific">Ferrimonas aestuarii</name>
    <dbReference type="NCBI Taxonomy" id="2569539"/>
    <lineage>
        <taxon>Bacteria</taxon>
        <taxon>Pseudomonadati</taxon>
        <taxon>Pseudomonadota</taxon>
        <taxon>Gammaproteobacteria</taxon>
        <taxon>Alteromonadales</taxon>
        <taxon>Ferrimonadaceae</taxon>
        <taxon>Ferrimonas</taxon>
    </lineage>
</organism>
<dbReference type="RefSeq" id="WP_136862264.1">
    <property type="nucleotide sequence ID" value="NZ_SWCJ01000002.1"/>
</dbReference>
<gene>
    <name evidence="4" type="ORF">FCL42_04920</name>
</gene>
<evidence type="ECO:0000313" key="4">
    <source>
        <dbReference type="EMBL" id="TKB57619.1"/>
    </source>
</evidence>
<evidence type="ECO:0000259" key="3">
    <source>
        <dbReference type="Pfam" id="PF05618"/>
    </source>
</evidence>
<dbReference type="Pfam" id="PF05618">
    <property type="entry name" value="Zn_protease"/>
    <property type="match status" value="1"/>
</dbReference>
<dbReference type="PANTHER" id="PTHR38037">
    <property type="entry name" value="ZN_PROTEASE DOMAIN-CONTAINING PROTEIN"/>
    <property type="match status" value="1"/>
</dbReference>
<comment type="caution">
    <text evidence="4">The sequence shown here is derived from an EMBL/GenBank/DDBJ whole genome shotgun (WGS) entry which is preliminary data.</text>
</comment>
<feature type="coiled-coil region" evidence="1">
    <location>
        <begin position="64"/>
        <end position="91"/>
    </location>
</feature>
<reference evidence="4 5" key="1">
    <citation type="submission" date="2019-04" db="EMBL/GenBank/DDBJ databases">
        <authorList>
            <person name="Hwang J.C."/>
        </authorList>
    </citation>
    <scope>NUCLEOTIDE SEQUENCE [LARGE SCALE GENOMIC DNA]</scope>
    <source>
        <strain evidence="4 5">IMCC35002</strain>
    </source>
</reference>
<feature type="domain" description="Retropepsin-like aspartic endopeptidase" evidence="3">
    <location>
        <begin position="113"/>
        <end position="248"/>
    </location>
</feature>
<dbReference type="PROSITE" id="PS51257">
    <property type="entry name" value="PROKAR_LIPOPROTEIN"/>
    <property type="match status" value="1"/>
</dbReference>
<evidence type="ECO:0000313" key="5">
    <source>
        <dbReference type="Proteomes" id="UP000305675"/>
    </source>
</evidence>
<dbReference type="Gene3D" id="2.40.70.10">
    <property type="entry name" value="Acid Proteases"/>
    <property type="match status" value="1"/>
</dbReference>
<dbReference type="SUPFAM" id="SSF50630">
    <property type="entry name" value="Acid proteases"/>
    <property type="match status" value="1"/>
</dbReference>
<dbReference type="OrthoDB" id="8546610at2"/>